<protein>
    <submittedName>
        <fullName evidence="1">Uncharacterized protein</fullName>
    </submittedName>
</protein>
<comment type="caution">
    <text evidence="1">The sequence shown here is derived from an EMBL/GenBank/DDBJ whole genome shotgun (WGS) entry which is preliminary data.</text>
</comment>
<gene>
    <name evidence="1" type="ORF">GGD53_002994</name>
</gene>
<dbReference type="RefSeq" id="WP_184457137.1">
    <property type="nucleotide sequence ID" value="NZ_JACIFV010000009.1"/>
</dbReference>
<evidence type="ECO:0000313" key="1">
    <source>
        <dbReference type="EMBL" id="MBB4192834.1"/>
    </source>
</evidence>
<accession>A0A7W6MI67</accession>
<keyword evidence="2" id="KW-1185">Reference proteome</keyword>
<reference evidence="1 2" key="1">
    <citation type="submission" date="2020-08" db="EMBL/GenBank/DDBJ databases">
        <title>Genomic Encyclopedia of Type Strains, Phase IV (KMG-V): Genome sequencing to study the core and pangenomes of soil and plant-associated prokaryotes.</title>
        <authorList>
            <person name="Whitman W."/>
        </authorList>
    </citation>
    <scope>NUCLEOTIDE SEQUENCE [LARGE SCALE GENOMIC DNA]</scope>
    <source>
        <strain evidence="1 2">SEMIA 4074</strain>
    </source>
</reference>
<organism evidence="1 2">
    <name type="scientific">Rhizobium aethiopicum</name>
    <dbReference type="NCBI Taxonomy" id="1138170"/>
    <lineage>
        <taxon>Bacteria</taxon>
        <taxon>Pseudomonadati</taxon>
        <taxon>Pseudomonadota</taxon>
        <taxon>Alphaproteobacteria</taxon>
        <taxon>Hyphomicrobiales</taxon>
        <taxon>Rhizobiaceae</taxon>
        <taxon>Rhizobium/Agrobacterium group</taxon>
        <taxon>Rhizobium</taxon>
    </lineage>
</organism>
<dbReference type="AlphaFoldDB" id="A0A7W6MI67"/>
<name>A0A7W6MI67_9HYPH</name>
<evidence type="ECO:0000313" key="2">
    <source>
        <dbReference type="Proteomes" id="UP000524492"/>
    </source>
</evidence>
<dbReference type="Proteomes" id="UP000524492">
    <property type="component" value="Unassembled WGS sequence"/>
</dbReference>
<dbReference type="EMBL" id="JACIFV010000009">
    <property type="protein sequence ID" value="MBB4192834.1"/>
    <property type="molecule type" value="Genomic_DNA"/>
</dbReference>
<sequence>MRVNKFEREKYGISVDLMSRMCGLSTARIKEVEDGYLDLIGRGIPESRLKATADGDRMFAVVDEIKAEQDKTVEALIGRLISSGVDVSLKTLHHPGRTTTYQVELSCNDYAGKGLSSIGRGSSQLSALTSSIDVMRGVVGMVSPLFPVTSKEAA</sequence>
<proteinExistence type="predicted"/>